<dbReference type="PROSITE" id="PS50994">
    <property type="entry name" value="INTEGRASE"/>
    <property type="match status" value="1"/>
</dbReference>
<dbReference type="SUPFAM" id="SSF53098">
    <property type="entry name" value="Ribonuclease H-like"/>
    <property type="match status" value="1"/>
</dbReference>
<dbReference type="InterPro" id="IPR001584">
    <property type="entry name" value="Integrase_cat-core"/>
</dbReference>
<dbReference type="InterPro" id="IPR000477">
    <property type="entry name" value="RT_dom"/>
</dbReference>
<sequence>MAQNLQRIEPLVFDDDIANNWVKFKREWDVYSKAGLSDKSKKVQAYTLLNLAGSDALDKYESFHFQEGGQLQFHIVDRNVISLLHLPDSMRLNLIQLSPEVHAVQQQAPEMSDYEDLFRTDSVGKLPVMYHMRLDESVRPTVCAPRRILLTMKDKVLQELERMTKLGIISPVEEATSWVSAMAATVKKDGTAKVFSILDAKCGFWQIPLDEESSRLTTFMTPFGRYKFLRMPYGISTGSDVFQRCMEKLFSGQPCEIVVDDMLIWSSSLEEQDKRLKCVLDHVRAINMQLNLTKCSFREVLYVGHLLTVKGVKPDPEKTKAIHQMPTSEDKHSLQRFLGMTNYLSKFIHCYSEVAAPLRQLLCQDAEWHWTEQHAAAVDTLKGQLTSPPVLQYFDVHKPVTLSADASQHSLGAVCLQDGRPVAFASRSLTDTEARYAQIEKEGNSLCLYTPAAIEDYDVLALEEVLSSRGIEELKQTTQADALCKCLKETILTGWPDSYKDIPHDIRPFYVMRDELTVDDGLILCGQSDIEREVSRCAPCNVLKQHQMREPLQLHQIPDSPWSITAADIFEWSGKHYLILVDSYSGWWEFDALPNLSSNTVIRQLKQHFADHGIAHQLMTNNATSFSSREFKNFAHLWDFSISRAVPIIRDPMAWQSVVSGLRSISLRTMWRRKWRTAHININKAASLDFIVYLGYLHLITGRRRAVRSKIYISLRGRTRCDARRDPFF</sequence>
<dbReference type="Pfam" id="PF00078">
    <property type="entry name" value="RVT_1"/>
    <property type="match status" value="1"/>
</dbReference>
<evidence type="ECO:0000313" key="5">
    <source>
        <dbReference type="Proteomes" id="UP000830375"/>
    </source>
</evidence>
<evidence type="ECO:0000256" key="1">
    <source>
        <dbReference type="ARBA" id="ARBA00010879"/>
    </source>
</evidence>
<dbReference type="Gene3D" id="3.30.420.10">
    <property type="entry name" value="Ribonuclease H-like superfamily/Ribonuclease H"/>
    <property type="match status" value="1"/>
</dbReference>
<dbReference type="EC" id="3.1.26.4" evidence="2"/>
<dbReference type="InterPro" id="IPR036397">
    <property type="entry name" value="RNaseH_sf"/>
</dbReference>
<dbReference type="Gene3D" id="3.30.70.270">
    <property type="match status" value="2"/>
</dbReference>
<evidence type="ECO:0000256" key="2">
    <source>
        <dbReference type="ARBA" id="ARBA00012180"/>
    </source>
</evidence>
<dbReference type="SUPFAM" id="SSF56672">
    <property type="entry name" value="DNA/RNA polymerases"/>
    <property type="match status" value="1"/>
</dbReference>
<evidence type="ECO:0000259" key="3">
    <source>
        <dbReference type="PROSITE" id="PS50994"/>
    </source>
</evidence>
<dbReference type="Gene3D" id="3.10.10.10">
    <property type="entry name" value="HIV Type 1 Reverse Transcriptase, subunit A, domain 1"/>
    <property type="match status" value="1"/>
</dbReference>
<dbReference type="PANTHER" id="PTHR37984">
    <property type="entry name" value="PROTEIN CBG26694"/>
    <property type="match status" value="1"/>
</dbReference>
<keyword evidence="5" id="KW-1185">Reference proteome</keyword>
<dbReference type="InterPro" id="IPR050951">
    <property type="entry name" value="Retrovirus_Pol_polyprotein"/>
</dbReference>
<comment type="caution">
    <text evidence="4">The sequence shown here is derived from an EMBL/GenBank/DDBJ whole genome shotgun (WGS) entry which is preliminary data.</text>
</comment>
<organism evidence="4 5">
    <name type="scientific">Labeo rohita</name>
    <name type="common">Indian major carp</name>
    <name type="synonym">Cyprinus rohita</name>
    <dbReference type="NCBI Taxonomy" id="84645"/>
    <lineage>
        <taxon>Eukaryota</taxon>
        <taxon>Metazoa</taxon>
        <taxon>Chordata</taxon>
        <taxon>Craniata</taxon>
        <taxon>Vertebrata</taxon>
        <taxon>Euteleostomi</taxon>
        <taxon>Actinopterygii</taxon>
        <taxon>Neopterygii</taxon>
        <taxon>Teleostei</taxon>
        <taxon>Ostariophysi</taxon>
        <taxon>Cypriniformes</taxon>
        <taxon>Cyprinidae</taxon>
        <taxon>Labeoninae</taxon>
        <taxon>Labeonini</taxon>
        <taxon>Labeo</taxon>
    </lineage>
</organism>
<dbReference type="CDD" id="cd01647">
    <property type="entry name" value="RT_LTR"/>
    <property type="match status" value="1"/>
</dbReference>
<reference evidence="4 5" key="1">
    <citation type="submission" date="2022-01" db="EMBL/GenBank/DDBJ databases">
        <title>A high-quality chromosome-level genome assembly of rohu carp, Labeo rohita.</title>
        <authorList>
            <person name="Arick M.A. II"/>
            <person name="Hsu C.-Y."/>
            <person name="Magbanua Z."/>
            <person name="Pechanova O."/>
            <person name="Grover C."/>
            <person name="Miller E."/>
            <person name="Thrash A."/>
            <person name="Ezzel L."/>
            <person name="Alam S."/>
            <person name="Benzie J."/>
            <person name="Hamilton M."/>
            <person name="Karsi A."/>
            <person name="Lawrence M.L."/>
            <person name="Peterson D.G."/>
        </authorList>
    </citation>
    <scope>NUCLEOTIDE SEQUENCE [LARGE SCALE GENOMIC DNA]</scope>
    <source>
        <strain evidence="5">BAU-BD-2019</strain>
        <tissue evidence="4">Blood</tissue>
    </source>
</reference>
<dbReference type="Proteomes" id="UP000830375">
    <property type="component" value="Unassembled WGS sequence"/>
</dbReference>
<feature type="domain" description="Integrase catalytic" evidence="3">
    <location>
        <begin position="557"/>
        <end position="647"/>
    </location>
</feature>
<protein>
    <recommendedName>
        <fullName evidence="2">ribonuclease H</fullName>
        <ecNumber evidence="2">3.1.26.4</ecNumber>
    </recommendedName>
</protein>
<dbReference type="EMBL" id="JACTAM010000005">
    <property type="protein sequence ID" value="KAI2664195.1"/>
    <property type="molecule type" value="Genomic_DNA"/>
</dbReference>
<dbReference type="InterPro" id="IPR012337">
    <property type="entry name" value="RNaseH-like_sf"/>
</dbReference>
<name>A0ABQ8MMZ0_LABRO</name>
<dbReference type="PANTHER" id="PTHR37984:SF8">
    <property type="entry name" value="CCHC-TYPE DOMAIN-CONTAINING PROTEIN"/>
    <property type="match status" value="1"/>
</dbReference>
<dbReference type="InterPro" id="IPR041577">
    <property type="entry name" value="RT_RNaseH_2"/>
</dbReference>
<gene>
    <name evidence="4" type="ORF">H4Q32_002336</name>
</gene>
<evidence type="ECO:0000313" key="4">
    <source>
        <dbReference type="EMBL" id="KAI2664195.1"/>
    </source>
</evidence>
<dbReference type="InterPro" id="IPR043502">
    <property type="entry name" value="DNA/RNA_pol_sf"/>
</dbReference>
<dbReference type="InterPro" id="IPR043128">
    <property type="entry name" value="Rev_trsase/Diguanyl_cyclase"/>
</dbReference>
<comment type="similarity">
    <text evidence="1">Belongs to the beta type-B retroviral polymerase family. HERV class-II K(HML-2) pol subfamily.</text>
</comment>
<accession>A0ABQ8MMZ0</accession>
<dbReference type="Pfam" id="PF17919">
    <property type="entry name" value="RT_RNaseH_2"/>
    <property type="match status" value="1"/>
</dbReference>
<proteinExistence type="inferred from homology"/>